<proteinExistence type="predicted"/>
<evidence type="ECO:0000313" key="1">
    <source>
        <dbReference type="EMBL" id="DAD65213.1"/>
    </source>
</evidence>
<dbReference type="EMBL" id="BK014638">
    <property type="protein sequence ID" value="DAD65213.1"/>
    <property type="molecule type" value="Genomic_DNA"/>
</dbReference>
<organism evidence="1">
    <name type="scientific">Siphoviridae sp. ctD4R19</name>
    <dbReference type="NCBI Taxonomy" id="2823568"/>
    <lineage>
        <taxon>Viruses</taxon>
        <taxon>Duplodnaviria</taxon>
        <taxon>Heunggongvirae</taxon>
        <taxon>Uroviricota</taxon>
        <taxon>Caudoviricetes</taxon>
    </lineage>
</organism>
<protein>
    <submittedName>
        <fullName evidence="1">Uncharacterized protein</fullName>
    </submittedName>
</protein>
<accession>A0A8S5L657</accession>
<name>A0A8S5L657_9CAUD</name>
<sequence>MELRQQNTINYKEYIGKWGKFNDHGEEDSNICKLKDVNLEGQFVDYLDNRWDDFEPLTDEQVELLSKITRNTVLSTSDKHLPYQSEVLKDYAQVFIDHFGKRFNSDGHFFEVEIIYSEQVTFMKFKVIPQPSEFKNLVQWGKKNVIHLLSELGYEDLDDESLLQKGIRGFESEYFYVARFNQYKYWQPIMAYLDLSDFIHELFKITRGD</sequence>
<reference evidence="1" key="1">
    <citation type="journal article" date="2021" name="Proc. Natl. Acad. Sci. U.S.A.">
        <title>A Catalog of Tens of Thousands of Viruses from Human Metagenomes Reveals Hidden Associations with Chronic Diseases.</title>
        <authorList>
            <person name="Tisza M.J."/>
            <person name="Buck C.B."/>
        </authorList>
    </citation>
    <scope>NUCLEOTIDE SEQUENCE</scope>
    <source>
        <strain evidence="1">CtD4R19</strain>
    </source>
</reference>